<dbReference type="PROSITE" id="PS51450">
    <property type="entry name" value="LRR"/>
    <property type="match status" value="5"/>
</dbReference>
<keyword evidence="5" id="KW-1133">Transmembrane helix</keyword>
<evidence type="ECO:0000256" key="6">
    <source>
        <dbReference type="SAM" id="SignalP"/>
    </source>
</evidence>
<dbReference type="SMART" id="SM00365">
    <property type="entry name" value="LRR_SD22"/>
    <property type="match status" value="5"/>
</dbReference>
<dbReference type="PANTHER" id="PTHR45712:SF30">
    <property type="entry name" value="LRRNT DOMAIN-CONTAINING PROTEIN"/>
    <property type="match status" value="1"/>
</dbReference>
<gene>
    <name evidence="8" type="ORF">EGW08_021737</name>
</gene>
<feature type="region of interest" description="Disordered" evidence="4">
    <location>
        <begin position="970"/>
        <end position="991"/>
    </location>
</feature>
<feature type="signal peptide" evidence="6">
    <location>
        <begin position="1"/>
        <end position="22"/>
    </location>
</feature>
<evidence type="ECO:0000256" key="2">
    <source>
        <dbReference type="ARBA" id="ARBA00022729"/>
    </source>
</evidence>
<dbReference type="OrthoDB" id="6156376at2759"/>
<evidence type="ECO:0000256" key="3">
    <source>
        <dbReference type="ARBA" id="ARBA00022737"/>
    </source>
</evidence>
<dbReference type="SUPFAM" id="SSF52058">
    <property type="entry name" value="L domain-like"/>
    <property type="match status" value="2"/>
</dbReference>
<evidence type="ECO:0000256" key="5">
    <source>
        <dbReference type="SAM" id="Phobius"/>
    </source>
</evidence>
<reference evidence="8 9" key="1">
    <citation type="submission" date="2019-01" db="EMBL/GenBank/DDBJ databases">
        <title>A draft genome assembly of the solar-powered sea slug Elysia chlorotica.</title>
        <authorList>
            <person name="Cai H."/>
            <person name="Li Q."/>
            <person name="Fang X."/>
            <person name="Li J."/>
            <person name="Curtis N.E."/>
            <person name="Altenburger A."/>
            <person name="Shibata T."/>
            <person name="Feng M."/>
            <person name="Maeda T."/>
            <person name="Schwartz J.A."/>
            <person name="Shigenobu S."/>
            <person name="Lundholm N."/>
            <person name="Nishiyama T."/>
            <person name="Yang H."/>
            <person name="Hasebe M."/>
            <person name="Li S."/>
            <person name="Pierce S.K."/>
            <person name="Wang J."/>
        </authorList>
    </citation>
    <scope>NUCLEOTIDE SEQUENCE [LARGE SCALE GENOMIC DNA]</scope>
    <source>
        <strain evidence="8">EC2010</strain>
        <tissue evidence="8">Whole organism of an adult</tissue>
    </source>
</reference>
<dbReference type="InterPro" id="IPR000483">
    <property type="entry name" value="Cys-rich_flank_reg_C"/>
</dbReference>
<feature type="region of interest" description="Disordered" evidence="4">
    <location>
        <begin position="1034"/>
        <end position="1079"/>
    </location>
</feature>
<keyword evidence="5" id="KW-0812">Transmembrane</keyword>
<keyword evidence="1" id="KW-0433">Leucine-rich repeat</keyword>
<accession>A0A3S1H1T0</accession>
<feature type="compositionally biased region" description="Basic and acidic residues" evidence="4">
    <location>
        <begin position="1036"/>
        <end position="1045"/>
    </location>
</feature>
<dbReference type="Proteomes" id="UP000271974">
    <property type="component" value="Unassembled WGS sequence"/>
</dbReference>
<evidence type="ECO:0000313" key="8">
    <source>
        <dbReference type="EMBL" id="RUS70497.1"/>
    </source>
</evidence>
<sequence length="1079" mass="121415">MAVRYALALVACFAVTMTTTMADCPSHCTCAERKKEDGGGELINCSGRRLVTLPVTPRTAVTLDLSRNLLGPVMNASFTQHMPQLSDLDLSQNGLERILACTLAGMMGLKKLSLRGNKLTELPDSLFADNNNLETLDLSDNQLTSLDLDFLRHTGSLRSLDASSNRFTSLTLGARFSVPKHLEFLDLSFNNLQTVRGDSFDAASGWNPSPKRTLKLRQCNLGSIAAHSLSKIPNLSVLDVSGNPGVPASAWNVTISQLPTLEGLSLADCAISDLLPIFGQTNDLALKALNVSNNSISAVPLATFTSDFSLRSLDMSYNQMARLSPGFRRLKNLEVLDMSHNVLTEFEGPNTANFFQLHTLRLGNNRLSGDSSVDVSSFKLRELVLHNNQLTAVPLPRNTSMLEILDLHENSIAEVPHIETARSLQYVDLSHNQLTALQAYLFKDAHFIKEARFSHNKLTSVNDNAFLPQSPLALDLSHNALADMNTPHWIATHRLNLSSNKLSSLTPGSFYGMQGIYSLDISRNRLVGAHENLFQHLDTLVHLDMSFNQLGGTGKEGAREIIYWDRLLRNLAALKTLDLGHNNISQMEAETFKRLESLERLSLDHNQLATIFPVLFRDRPDLKTLDLSGNPFDCSCDLLAFRDWLSRTRITVLGIEVHGVNSTYNCVTPASRRGLHVKGWTTDQFECNKSTFYLIVFGCLAVFLIIAAFVGVFLYRLYRQRRAISKEKRRRRQRILRELEEVQRGKYGSGREEELVLVSREIAAEIEDALERKKTLSRKDAGTKHHRGGYIPWPIRVRRGNRRPGEQDKAADIRPAKDRSWGDGLDRRERAADAPLSKHEDPLSTWAHSNGRPGSDYLDHAQAPTRDREIPRVVKLDQHYPYVVKEAVPVAERVEWVPPRPRYQDDRFVYRSDPRGGPGVYSSRRGLEPPAWTTANDYRPANKYWTLPSRSSREEVRYADDPRVTTPYRAADQHRSQQQNIYPGSSGRPRAGTANVRFFEDARYYQQEPRPGSYEYWRRYHSNRSLSQSHLAADYGAERAHRQYESIDPSYRGGQGQGLGQRSTSSRPWRTVTLPVGFS</sequence>
<feature type="domain" description="LRRCT" evidence="7">
    <location>
        <begin position="630"/>
        <end position="688"/>
    </location>
</feature>
<dbReference type="InterPro" id="IPR001611">
    <property type="entry name" value="Leu-rich_rpt"/>
</dbReference>
<proteinExistence type="predicted"/>
<dbReference type="PRINTS" id="PR00019">
    <property type="entry name" value="LEURICHRPT"/>
</dbReference>
<keyword evidence="5" id="KW-0472">Membrane</keyword>
<feature type="transmembrane region" description="Helical" evidence="5">
    <location>
        <begin position="692"/>
        <end position="718"/>
    </location>
</feature>
<keyword evidence="2 6" id="KW-0732">Signal</keyword>
<keyword evidence="9" id="KW-1185">Reference proteome</keyword>
<protein>
    <recommendedName>
        <fullName evidence="7">LRRCT domain-containing protein</fullName>
    </recommendedName>
</protein>
<dbReference type="PANTHER" id="PTHR45712">
    <property type="entry name" value="AGAP008170-PA"/>
    <property type="match status" value="1"/>
</dbReference>
<dbReference type="InterPro" id="IPR050333">
    <property type="entry name" value="SLRP"/>
</dbReference>
<evidence type="ECO:0000256" key="4">
    <source>
        <dbReference type="SAM" id="MobiDB-lite"/>
    </source>
</evidence>
<dbReference type="SMART" id="SM00082">
    <property type="entry name" value="LRRCT"/>
    <property type="match status" value="1"/>
</dbReference>
<dbReference type="STRING" id="188477.A0A3S1H1T0"/>
<dbReference type="Pfam" id="PF13855">
    <property type="entry name" value="LRR_8"/>
    <property type="match status" value="4"/>
</dbReference>
<dbReference type="InterPro" id="IPR003591">
    <property type="entry name" value="Leu-rich_rpt_typical-subtyp"/>
</dbReference>
<comment type="caution">
    <text evidence="8">The sequence shown here is derived from an EMBL/GenBank/DDBJ whole genome shotgun (WGS) entry which is preliminary data.</text>
</comment>
<organism evidence="8 9">
    <name type="scientific">Elysia chlorotica</name>
    <name type="common">Eastern emerald elysia</name>
    <name type="synonym">Sea slug</name>
    <dbReference type="NCBI Taxonomy" id="188477"/>
    <lineage>
        <taxon>Eukaryota</taxon>
        <taxon>Metazoa</taxon>
        <taxon>Spiralia</taxon>
        <taxon>Lophotrochozoa</taxon>
        <taxon>Mollusca</taxon>
        <taxon>Gastropoda</taxon>
        <taxon>Heterobranchia</taxon>
        <taxon>Euthyneura</taxon>
        <taxon>Panpulmonata</taxon>
        <taxon>Sacoglossa</taxon>
        <taxon>Placobranchoidea</taxon>
        <taxon>Plakobranchidae</taxon>
        <taxon>Elysia</taxon>
    </lineage>
</organism>
<evidence type="ECO:0000256" key="1">
    <source>
        <dbReference type="ARBA" id="ARBA00022614"/>
    </source>
</evidence>
<feature type="region of interest" description="Disordered" evidence="4">
    <location>
        <begin position="775"/>
        <end position="864"/>
    </location>
</feature>
<dbReference type="InterPro" id="IPR032675">
    <property type="entry name" value="LRR_dom_sf"/>
</dbReference>
<dbReference type="Gene3D" id="3.80.10.10">
    <property type="entry name" value="Ribonuclease Inhibitor"/>
    <property type="match status" value="4"/>
</dbReference>
<feature type="compositionally biased region" description="Basic and acidic residues" evidence="4">
    <location>
        <begin position="803"/>
        <end position="842"/>
    </location>
</feature>
<keyword evidence="3" id="KW-0677">Repeat</keyword>
<evidence type="ECO:0000259" key="7">
    <source>
        <dbReference type="SMART" id="SM00082"/>
    </source>
</evidence>
<dbReference type="EMBL" id="RQTK01001394">
    <property type="protein sequence ID" value="RUS70497.1"/>
    <property type="molecule type" value="Genomic_DNA"/>
</dbReference>
<evidence type="ECO:0000313" key="9">
    <source>
        <dbReference type="Proteomes" id="UP000271974"/>
    </source>
</evidence>
<feature type="chain" id="PRO_5018594937" description="LRRCT domain-containing protein" evidence="6">
    <location>
        <begin position="23"/>
        <end position="1079"/>
    </location>
</feature>
<dbReference type="AlphaFoldDB" id="A0A3S1H1T0"/>
<dbReference type="SMART" id="SM00364">
    <property type="entry name" value="LRR_BAC"/>
    <property type="match status" value="7"/>
</dbReference>
<dbReference type="SMART" id="SM00369">
    <property type="entry name" value="LRR_TYP"/>
    <property type="match status" value="14"/>
</dbReference>
<name>A0A3S1H1T0_ELYCH</name>